<name>A0AB33AM19_9STRE</name>
<dbReference type="KEGG" id="slu:KE3_1081"/>
<dbReference type="EMBL" id="CP003025">
    <property type="protein sequence ID" value="AGS05571.1"/>
    <property type="molecule type" value="Genomic_DNA"/>
</dbReference>
<sequence>MNLSLIKEVIIMNNIIDLTKPVAEVVKEHPEIKAILVDLGFKPLAQVTMLNTVGKVTSLKAGAKLANVSLDKIQKVLEFNGYEVIGGNND</sequence>
<dbReference type="Pfam" id="PF08984">
    <property type="entry name" value="DUF1858"/>
    <property type="match status" value="1"/>
</dbReference>
<dbReference type="InterPro" id="IPR015077">
    <property type="entry name" value="DUF1858"/>
</dbReference>
<keyword evidence="3" id="KW-1185">Reference proteome</keyword>
<dbReference type="Gene3D" id="1.10.3910.10">
    <property type="entry name" value="SP0561-like"/>
    <property type="match status" value="1"/>
</dbReference>
<accession>A0AB33AM19</accession>
<dbReference type="AlphaFoldDB" id="A0AB33AM19"/>
<feature type="domain" description="DUF1858" evidence="1">
    <location>
        <begin position="16"/>
        <end position="73"/>
    </location>
</feature>
<evidence type="ECO:0000259" key="1">
    <source>
        <dbReference type="Pfam" id="PF08984"/>
    </source>
</evidence>
<dbReference type="Proteomes" id="UP000015268">
    <property type="component" value="Chromosome"/>
</dbReference>
<protein>
    <recommendedName>
        <fullName evidence="1">DUF1858 domain-containing protein</fullName>
    </recommendedName>
</protein>
<evidence type="ECO:0000313" key="2">
    <source>
        <dbReference type="EMBL" id="AGS05571.1"/>
    </source>
</evidence>
<dbReference type="SUPFAM" id="SSF140683">
    <property type="entry name" value="SP0561-like"/>
    <property type="match status" value="1"/>
</dbReference>
<dbReference type="InterPro" id="IPR038062">
    <property type="entry name" value="ScdA-like_N_sf"/>
</dbReference>
<evidence type="ECO:0000313" key="3">
    <source>
        <dbReference type="Proteomes" id="UP000015268"/>
    </source>
</evidence>
<proteinExistence type="predicted"/>
<reference evidence="2 3" key="1">
    <citation type="journal article" date="2013" name="BMC Microbiol.">
        <title>Dynamics of fecal microbial communities in children with diarrhea of unknown etiology and genomic analysis of associated Streptococcus lutetiensis.</title>
        <authorList>
            <person name="Jin D."/>
            <person name="Chen C."/>
            <person name="Li L."/>
            <person name="Lu S."/>
            <person name="Li Z."/>
            <person name="Zhou Z."/>
            <person name="Jing H."/>
            <person name="Xu Y."/>
            <person name="Du P."/>
            <person name="Wang H."/>
            <person name="Xiong Y."/>
            <person name="Zheng H."/>
            <person name="Bai X."/>
            <person name="Sun H."/>
            <person name="Wang L."/>
            <person name="Ye C."/>
            <person name="Gottschalk M."/>
            <person name="Xu J."/>
        </authorList>
    </citation>
    <scope>NUCLEOTIDE SEQUENCE [LARGE SCALE GENOMIC DNA]</scope>
    <source>
        <strain evidence="2 3">033</strain>
    </source>
</reference>
<gene>
    <name evidence="2" type="ORF">KE3_1081</name>
</gene>
<organism evidence="2 3">
    <name type="scientific">Streptococcus lutetiensis 033</name>
    <dbReference type="NCBI Taxonomy" id="1076934"/>
    <lineage>
        <taxon>Bacteria</taxon>
        <taxon>Bacillati</taxon>
        <taxon>Bacillota</taxon>
        <taxon>Bacilli</taxon>
        <taxon>Lactobacillales</taxon>
        <taxon>Streptococcaceae</taxon>
        <taxon>Streptococcus</taxon>
    </lineage>
</organism>